<dbReference type="InterPro" id="IPR011102">
    <property type="entry name" value="Sig_transdc_His_kinase_HWE"/>
</dbReference>
<evidence type="ECO:0000256" key="6">
    <source>
        <dbReference type="ARBA" id="ARBA00022679"/>
    </source>
</evidence>
<dbReference type="InterPro" id="IPR043150">
    <property type="entry name" value="Phytochrome_PHY_sf"/>
</dbReference>
<dbReference type="GO" id="GO:0006355">
    <property type="term" value="P:regulation of DNA-templated transcription"/>
    <property type="evidence" value="ECO:0007669"/>
    <property type="project" value="InterPro"/>
</dbReference>
<evidence type="ECO:0000256" key="1">
    <source>
        <dbReference type="ARBA" id="ARBA00000085"/>
    </source>
</evidence>
<sequence>MRWWRRWEQSLTFIPQHSNGPPRQHKTVPMPDSAPMVAVGQDVPDESMAGDDSCAREPIQFLGGVQDFGCLLVLSTDWVVRNASANCGAVLGIEAEAMVGTRLIEHLPPDAMHLLRGKVQILGRGGDDGISVFEVDLLQDGRRFDIALHRDGDNLLFDFERSGDGTHHADAAVVGALLARVRAAPDPRAMCDIAANGIWAMTGFDRVMVYKFDPDYSGVVIAEALGAGADSYMDQRFPASDIPAQARALYTRSLLRIIADVDAPVHPLVPAVGPDGKPVDLSLSVTRAVAPIHLTYLRNMGVGASMSASILRGGKLWGMIACHHPRAHYVDYNTRAQIELFTRLLSYELTLAEIAAEGEHARAAHAMHERVSAALASGIQPGLELSILAQEIGTVIAFDGMTLMLRGIYDSQGLTPTEAEHRALLSALVAAGPAKVFATDHLEADLPGVIAPERGIGGLLAIPLRSHPREYVLLLRREVTQDVVWAGVPQKTLLPDGRLSPRKSFEAWREQVSGHSLPWNAGDLRAAEVLRITLLEMALKQTADTSHRDLRRSHSQEVVIAELNHRLRNMFGLVGGLISRGAAGASPEVGKFATELRGRIEALARASDVLTGTSEDQDTTLRRLICTEIEAFAGDSERLHFSGGDVVLAAGARGTMALVIHELVTNAVKYGALSSPSGQVEVAFVTDGEAGDERPLRLRWTERGGPAVRPPKRSGFGSTLLSSAIPHELGGDAQVSFEATGLAAEFLIPARCIEEVVEQPEVQAASARTAAARGARPRFTGRALVVEDNLLIAMNAADALRAMGAADVVIAGTIADALERIAAGGFDLAILDLDLGGRLSTPVAEALRAAGVPFLLATGYDDGSGAAAAVLRDAPRLSKPYSNDAIAEALRLIG</sequence>
<dbReference type="Proteomes" id="UP000252023">
    <property type="component" value="Chromosome"/>
</dbReference>
<keyword evidence="8 15" id="KW-0418">Kinase</keyword>
<dbReference type="GO" id="GO:0000160">
    <property type="term" value="P:phosphorelay signal transduction system"/>
    <property type="evidence" value="ECO:0007669"/>
    <property type="project" value="InterPro"/>
</dbReference>
<evidence type="ECO:0000313" key="16">
    <source>
        <dbReference type="Proteomes" id="UP000252023"/>
    </source>
</evidence>
<dbReference type="InterPro" id="IPR013654">
    <property type="entry name" value="PAS_2"/>
</dbReference>
<dbReference type="Gene3D" id="3.40.50.2300">
    <property type="match status" value="1"/>
</dbReference>
<dbReference type="PANTHER" id="PTHR41523:SF7">
    <property type="entry name" value="HISTIDINE KINASE"/>
    <property type="match status" value="1"/>
</dbReference>
<dbReference type="SMART" id="SM00911">
    <property type="entry name" value="HWE_HK"/>
    <property type="match status" value="1"/>
</dbReference>
<organism evidence="15 16">
    <name type="scientific">Paracoccus suum</name>
    <dbReference type="NCBI Taxonomy" id="2259340"/>
    <lineage>
        <taxon>Bacteria</taxon>
        <taxon>Pseudomonadati</taxon>
        <taxon>Pseudomonadota</taxon>
        <taxon>Alphaproteobacteria</taxon>
        <taxon>Rhodobacterales</taxon>
        <taxon>Paracoccaceae</taxon>
        <taxon>Paracoccus</taxon>
    </lineage>
</organism>
<evidence type="ECO:0000259" key="13">
    <source>
        <dbReference type="PROSITE" id="PS50046"/>
    </source>
</evidence>
<dbReference type="SUPFAM" id="SSF52172">
    <property type="entry name" value="CheY-like"/>
    <property type="match status" value="1"/>
</dbReference>
<dbReference type="PANTHER" id="PTHR41523">
    <property type="entry name" value="TWO-COMPONENT SYSTEM SENSOR PROTEIN"/>
    <property type="match status" value="1"/>
</dbReference>
<evidence type="ECO:0000313" key="15">
    <source>
        <dbReference type="EMBL" id="AXC49850.1"/>
    </source>
</evidence>
<gene>
    <name evidence="15" type="ORF">DRW48_09260</name>
</gene>
<dbReference type="InterPro" id="IPR001789">
    <property type="entry name" value="Sig_transdc_resp-reg_receiver"/>
</dbReference>
<dbReference type="SUPFAM" id="SSF55874">
    <property type="entry name" value="ATPase domain of HSP90 chaperone/DNA topoisomerase II/histidine kinase"/>
    <property type="match status" value="1"/>
</dbReference>
<dbReference type="AlphaFoldDB" id="A0A344PKE5"/>
<dbReference type="OrthoDB" id="489241at2"/>
<keyword evidence="10" id="KW-0157">Chromophore</keyword>
<evidence type="ECO:0000256" key="12">
    <source>
        <dbReference type="PROSITE-ProRule" id="PRU00169"/>
    </source>
</evidence>
<keyword evidence="7" id="KW-0547">Nucleotide-binding</keyword>
<dbReference type="SMART" id="SM00065">
    <property type="entry name" value="GAF"/>
    <property type="match status" value="1"/>
</dbReference>
<dbReference type="GO" id="GO:0004673">
    <property type="term" value="F:protein histidine kinase activity"/>
    <property type="evidence" value="ECO:0007669"/>
    <property type="project" value="UniProtKB-EC"/>
</dbReference>
<evidence type="ECO:0000256" key="3">
    <source>
        <dbReference type="ARBA" id="ARBA00022543"/>
    </source>
</evidence>
<dbReference type="InterPro" id="IPR003018">
    <property type="entry name" value="GAF"/>
</dbReference>
<evidence type="ECO:0000256" key="10">
    <source>
        <dbReference type="ARBA" id="ARBA00022991"/>
    </source>
</evidence>
<dbReference type="Gene3D" id="3.30.450.20">
    <property type="entry name" value="PAS domain"/>
    <property type="match status" value="1"/>
</dbReference>
<keyword evidence="9" id="KW-0067">ATP-binding</keyword>
<dbReference type="InterPro" id="IPR013515">
    <property type="entry name" value="Phytochrome_cen-reg"/>
</dbReference>
<evidence type="ECO:0000256" key="9">
    <source>
        <dbReference type="ARBA" id="ARBA00022840"/>
    </source>
</evidence>
<dbReference type="Gene3D" id="3.30.450.270">
    <property type="match status" value="1"/>
</dbReference>
<dbReference type="EC" id="2.7.13.3" evidence="2"/>
<feature type="modified residue" description="4-aspartylphosphate" evidence="12">
    <location>
        <position position="832"/>
    </location>
</feature>
<evidence type="ECO:0000259" key="14">
    <source>
        <dbReference type="PROSITE" id="PS50110"/>
    </source>
</evidence>
<dbReference type="InterPro" id="IPR036890">
    <property type="entry name" value="HATPase_C_sf"/>
</dbReference>
<dbReference type="PROSITE" id="PS50046">
    <property type="entry name" value="PHYTOCHROME_2"/>
    <property type="match status" value="1"/>
</dbReference>
<evidence type="ECO:0000256" key="2">
    <source>
        <dbReference type="ARBA" id="ARBA00012438"/>
    </source>
</evidence>
<keyword evidence="6" id="KW-0808">Transferase</keyword>
<dbReference type="SUPFAM" id="SSF55781">
    <property type="entry name" value="GAF domain-like"/>
    <property type="match status" value="2"/>
</dbReference>
<dbReference type="PRINTS" id="PR01033">
    <property type="entry name" value="PHYTOCHROME"/>
</dbReference>
<dbReference type="Pfam" id="PF00360">
    <property type="entry name" value="PHY"/>
    <property type="match status" value="1"/>
</dbReference>
<dbReference type="GO" id="GO:0005524">
    <property type="term" value="F:ATP binding"/>
    <property type="evidence" value="ECO:0007669"/>
    <property type="project" value="UniProtKB-KW"/>
</dbReference>
<dbReference type="GO" id="GO:0009881">
    <property type="term" value="F:photoreceptor activity"/>
    <property type="evidence" value="ECO:0007669"/>
    <property type="project" value="UniProtKB-KW"/>
</dbReference>
<keyword evidence="16" id="KW-1185">Reference proteome</keyword>
<dbReference type="GO" id="GO:0009584">
    <property type="term" value="P:detection of visible light"/>
    <property type="evidence" value="ECO:0007669"/>
    <property type="project" value="InterPro"/>
</dbReference>
<evidence type="ECO:0000256" key="11">
    <source>
        <dbReference type="ARBA" id="ARBA00023170"/>
    </source>
</evidence>
<dbReference type="InterPro" id="IPR016132">
    <property type="entry name" value="Phyto_chromo_attachment"/>
</dbReference>
<evidence type="ECO:0000256" key="5">
    <source>
        <dbReference type="ARBA" id="ARBA00022606"/>
    </source>
</evidence>
<dbReference type="Gene3D" id="3.30.565.10">
    <property type="entry name" value="Histidine kinase-like ATPase, C-terminal domain"/>
    <property type="match status" value="1"/>
</dbReference>
<keyword evidence="5" id="KW-0716">Sensory transduction</keyword>
<name>A0A344PKE5_9RHOB</name>
<dbReference type="EMBL" id="CP030918">
    <property type="protein sequence ID" value="AXC49850.1"/>
    <property type="molecule type" value="Genomic_DNA"/>
</dbReference>
<dbReference type="SUPFAM" id="SSF55785">
    <property type="entry name" value="PYP-like sensor domain (PAS domain)"/>
    <property type="match status" value="1"/>
</dbReference>
<comment type="catalytic activity">
    <reaction evidence="1">
        <text>ATP + protein L-histidine = ADP + protein N-phospho-L-histidine.</text>
        <dbReference type="EC" id="2.7.13.3"/>
    </reaction>
</comment>
<keyword evidence="11" id="KW-0675">Receptor</keyword>
<keyword evidence="4 12" id="KW-0597">Phosphoprotein</keyword>
<evidence type="ECO:0000256" key="7">
    <source>
        <dbReference type="ARBA" id="ARBA00022741"/>
    </source>
</evidence>
<dbReference type="InterPro" id="IPR011006">
    <property type="entry name" value="CheY-like_superfamily"/>
</dbReference>
<dbReference type="InterPro" id="IPR029016">
    <property type="entry name" value="GAF-like_dom_sf"/>
</dbReference>
<proteinExistence type="predicted"/>
<dbReference type="Gene3D" id="3.30.450.40">
    <property type="match status" value="1"/>
</dbReference>
<dbReference type="Pfam" id="PF07536">
    <property type="entry name" value="HWE_HK"/>
    <property type="match status" value="1"/>
</dbReference>
<dbReference type="InterPro" id="IPR001294">
    <property type="entry name" value="Phytochrome"/>
</dbReference>
<dbReference type="Pfam" id="PF08446">
    <property type="entry name" value="PAS_2"/>
    <property type="match status" value="1"/>
</dbReference>
<dbReference type="InterPro" id="IPR035965">
    <property type="entry name" value="PAS-like_dom_sf"/>
</dbReference>
<accession>A0A344PKE5</accession>
<dbReference type="PROSITE" id="PS50110">
    <property type="entry name" value="RESPONSE_REGULATORY"/>
    <property type="match status" value="1"/>
</dbReference>
<evidence type="ECO:0000256" key="8">
    <source>
        <dbReference type="ARBA" id="ARBA00022777"/>
    </source>
</evidence>
<dbReference type="KEGG" id="pars:DRW48_09260"/>
<reference evidence="16" key="1">
    <citation type="submission" date="2018-07" db="EMBL/GenBank/DDBJ databases">
        <title>Genome sequencing of Paracoccus sp. SC2-6.</title>
        <authorList>
            <person name="Heo J."/>
            <person name="Kim S.-J."/>
            <person name="Kwon S.-W."/>
        </authorList>
    </citation>
    <scope>NUCLEOTIDE SEQUENCE [LARGE SCALE GENOMIC DNA]</scope>
    <source>
        <strain evidence="16">SC2-6</strain>
    </source>
</reference>
<feature type="domain" description="Response regulatory" evidence="14">
    <location>
        <begin position="782"/>
        <end position="894"/>
    </location>
</feature>
<dbReference type="SMART" id="SM00448">
    <property type="entry name" value="REC"/>
    <property type="match status" value="1"/>
</dbReference>
<keyword evidence="3" id="KW-0600">Photoreceptor protein</keyword>
<protein>
    <recommendedName>
        <fullName evidence="2">histidine kinase</fullName>
        <ecNumber evidence="2">2.7.13.3</ecNumber>
    </recommendedName>
</protein>
<evidence type="ECO:0000256" key="4">
    <source>
        <dbReference type="ARBA" id="ARBA00022553"/>
    </source>
</evidence>
<dbReference type="Pfam" id="PF01590">
    <property type="entry name" value="GAF"/>
    <property type="match status" value="1"/>
</dbReference>
<feature type="domain" description="Phytochrome chromophore attachment site" evidence="13">
    <location>
        <begin position="186"/>
        <end position="347"/>
    </location>
</feature>